<dbReference type="AlphaFoldDB" id="A0A0M2T2F4"/>
<dbReference type="OrthoDB" id="280334at2"/>
<dbReference type="GO" id="GO:0044781">
    <property type="term" value="P:bacterial-type flagellum organization"/>
    <property type="evidence" value="ECO:0007669"/>
    <property type="project" value="UniProtKB-KW"/>
</dbReference>
<reference evidence="3 4" key="1">
    <citation type="submission" date="2015-04" db="EMBL/GenBank/DDBJ databases">
        <title>Taxonomic description and genome sequence of Bacillus campisalis sp. nov., a novel member of the genus Bacillus isolated from solar saltern.</title>
        <authorList>
            <person name="Mathan Kumar R."/>
            <person name="Kaur G."/>
            <person name="Kumar A."/>
            <person name="Singh N.K."/>
            <person name="Kaur N."/>
            <person name="Kumar N."/>
            <person name="Mayilraj S."/>
        </authorList>
    </citation>
    <scope>NUCLEOTIDE SEQUENCE [LARGE SCALE GENOMIC DNA]</scope>
    <source>
        <strain evidence="3 4">SA2-6</strain>
    </source>
</reference>
<gene>
    <name evidence="3" type="ORF">WQ57_06555</name>
</gene>
<dbReference type="Pfam" id="PF03963">
    <property type="entry name" value="FlgD"/>
    <property type="match status" value="1"/>
</dbReference>
<comment type="similarity">
    <text evidence="1">Belongs to the FlgD family.</text>
</comment>
<keyword evidence="2" id="KW-1005">Bacterial flagellum biogenesis</keyword>
<evidence type="ECO:0000256" key="2">
    <source>
        <dbReference type="ARBA" id="ARBA00022795"/>
    </source>
</evidence>
<organism evidence="3 4">
    <name type="scientific">Mesobacillus campisalis</name>
    <dbReference type="NCBI Taxonomy" id="1408103"/>
    <lineage>
        <taxon>Bacteria</taxon>
        <taxon>Bacillati</taxon>
        <taxon>Bacillota</taxon>
        <taxon>Bacilli</taxon>
        <taxon>Bacillales</taxon>
        <taxon>Bacillaceae</taxon>
        <taxon>Mesobacillus</taxon>
    </lineage>
</organism>
<keyword evidence="3" id="KW-0282">Flagellum</keyword>
<evidence type="ECO:0000313" key="4">
    <source>
        <dbReference type="Proteomes" id="UP000034166"/>
    </source>
</evidence>
<proteinExistence type="inferred from homology"/>
<dbReference type="Proteomes" id="UP000034166">
    <property type="component" value="Unassembled WGS sequence"/>
</dbReference>
<dbReference type="RefSeq" id="WP_046522934.1">
    <property type="nucleotide sequence ID" value="NZ_LAYY01000005.1"/>
</dbReference>
<sequence length="146" mass="15848">MNVNSAGTANIQNGAPVKQAEAQNGLGKDAFMKILVEQLKHQDPLEPLKDAEFIGQMAQFSSLEQLTNLNQSMTQFIGLQGNKMSEHADLLGTTVYWESDASGVLQSGEGVVRALAIKNGELMAELENQDISIPIANIHRIEKDAK</sequence>
<dbReference type="PATRIC" id="fig|1408103.3.peg.1476"/>
<dbReference type="InterPro" id="IPR005648">
    <property type="entry name" value="FlgD"/>
</dbReference>
<name>A0A0M2T2F4_9BACI</name>
<keyword evidence="3" id="KW-0966">Cell projection</keyword>
<keyword evidence="4" id="KW-1185">Reference proteome</keyword>
<evidence type="ECO:0000313" key="3">
    <source>
        <dbReference type="EMBL" id="KKK39000.1"/>
    </source>
</evidence>
<evidence type="ECO:0000256" key="1">
    <source>
        <dbReference type="ARBA" id="ARBA00010577"/>
    </source>
</evidence>
<comment type="caution">
    <text evidence="3">The sequence shown here is derived from an EMBL/GenBank/DDBJ whole genome shotgun (WGS) entry which is preliminary data.</text>
</comment>
<protein>
    <submittedName>
        <fullName evidence="3">Flagellar basal body rod modification protein FlgD</fullName>
    </submittedName>
</protein>
<dbReference type="EMBL" id="LAYY01000005">
    <property type="protein sequence ID" value="KKK39000.1"/>
    <property type="molecule type" value="Genomic_DNA"/>
</dbReference>
<keyword evidence="3" id="KW-0969">Cilium</keyword>
<accession>A0A0M2T2F4</accession>